<keyword evidence="2" id="KW-1185">Reference proteome</keyword>
<dbReference type="Proteomes" id="UP001328107">
    <property type="component" value="Unassembled WGS sequence"/>
</dbReference>
<accession>A0AAN5I207</accession>
<sequence>VSKEELDVRELSECVEVGLLPVIGHEIHGRDGSERHHNHSLSFIDPLSKLLFERLGILALDAYTSNVNDLRKRRTSEIVELVRVH</sequence>
<dbReference type="EMBL" id="BTRK01000004">
    <property type="protein sequence ID" value="GMR49017.1"/>
    <property type="molecule type" value="Genomic_DNA"/>
</dbReference>
<comment type="caution">
    <text evidence="1">The sequence shown here is derived from an EMBL/GenBank/DDBJ whole genome shotgun (WGS) entry which is preliminary data.</text>
</comment>
<reference evidence="2" key="1">
    <citation type="submission" date="2022-10" db="EMBL/GenBank/DDBJ databases">
        <title>Genome assembly of Pristionchus species.</title>
        <authorList>
            <person name="Yoshida K."/>
            <person name="Sommer R.J."/>
        </authorList>
    </citation>
    <scope>NUCLEOTIDE SEQUENCE [LARGE SCALE GENOMIC DNA]</scope>
    <source>
        <strain evidence="2">RS5460</strain>
    </source>
</reference>
<gene>
    <name evidence="1" type="ORF">PMAYCL1PPCAC_19212</name>
</gene>
<organism evidence="1 2">
    <name type="scientific">Pristionchus mayeri</name>
    <dbReference type="NCBI Taxonomy" id="1317129"/>
    <lineage>
        <taxon>Eukaryota</taxon>
        <taxon>Metazoa</taxon>
        <taxon>Ecdysozoa</taxon>
        <taxon>Nematoda</taxon>
        <taxon>Chromadorea</taxon>
        <taxon>Rhabditida</taxon>
        <taxon>Rhabditina</taxon>
        <taxon>Diplogasteromorpha</taxon>
        <taxon>Diplogasteroidea</taxon>
        <taxon>Neodiplogasteridae</taxon>
        <taxon>Pristionchus</taxon>
    </lineage>
</organism>
<evidence type="ECO:0000313" key="2">
    <source>
        <dbReference type="Proteomes" id="UP001328107"/>
    </source>
</evidence>
<evidence type="ECO:0000313" key="1">
    <source>
        <dbReference type="EMBL" id="GMR49017.1"/>
    </source>
</evidence>
<proteinExistence type="predicted"/>
<protein>
    <submittedName>
        <fullName evidence="1">Uncharacterized protein</fullName>
    </submittedName>
</protein>
<name>A0AAN5I207_9BILA</name>
<dbReference type="AlphaFoldDB" id="A0AAN5I207"/>
<feature type="non-terminal residue" evidence="1">
    <location>
        <position position="1"/>
    </location>
</feature>
<feature type="non-terminal residue" evidence="1">
    <location>
        <position position="85"/>
    </location>
</feature>